<proteinExistence type="predicted"/>
<dbReference type="GeneID" id="117642253"/>
<keyword evidence="3" id="KW-1185">Reference proteome</keyword>
<evidence type="ECO:0000256" key="2">
    <source>
        <dbReference type="SAM" id="MobiDB-lite"/>
    </source>
</evidence>
<organism evidence="4">
    <name type="scientific">Thrips palmi</name>
    <name type="common">Melon thrips</name>
    <dbReference type="NCBI Taxonomy" id="161013"/>
    <lineage>
        <taxon>Eukaryota</taxon>
        <taxon>Metazoa</taxon>
        <taxon>Ecdysozoa</taxon>
        <taxon>Arthropoda</taxon>
        <taxon>Hexapoda</taxon>
        <taxon>Insecta</taxon>
        <taxon>Pterygota</taxon>
        <taxon>Neoptera</taxon>
        <taxon>Paraneoptera</taxon>
        <taxon>Thysanoptera</taxon>
        <taxon>Terebrantia</taxon>
        <taxon>Thripoidea</taxon>
        <taxon>Thripidae</taxon>
        <taxon>Thrips</taxon>
    </lineage>
</organism>
<feature type="compositionally biased region" description="Low complexity" evidence="2">
    <location>
        <begin position="43"/>
        <end position="54"/>
    </location>
</feature>
<keyword evidence="1" id="KW-0175">Coiled coil</keyword>
<sequence length="512" mass="57525">MVVSLCQNSKRMPPKKRSQSTPAGGADKRSKQSSPSQEQTGASPSESEPMDSEPMIVKEELPFPQPADPLVSATQQANPVFWCRDCGKDATEECGDLSHTLWSQRKRRAGQAVPKLQRLQNAAASARQVVQALQDARDAVEAQQEAWRSRLRRVEETEKQLWAAAEQGGDLEAFQLEGLEQLQEAAVLLADQSTLGLKVESAGKWKAHMRLEAAMRSMFHPLLLLLHHNGSIVNVYRPNECRDVLLLSVREEHCQELDGVLKDPGLRQVRRLEGVNCTKRPNWCEALLQRVAPHVEWLSVENALRRHFEVIQQMPSLRYLHVHAEDMAMEVAPALPLQLVDLKVVNVSKQHLLSVQRMPNLRKLTLNWHKRPLDVTFPPLPEGHRGLQWLWVALHPVSTVLSLAKAHAATLQELRILCASEGDSKWHFKDLAEGLRQCGLVALRRVVLLRGVAPGFPDDKLPHTKDSCTTQKNAIWDELVVASTMQTVKVLCSECDKCPDFPELGKFVWIAK</sequence>
<dbReference type="AlphaFoldDB" id="A0A6P8YPU3"/>
<name>A0A6P8YPU3_THRPL</name>
<dbReference type="KEGG" id="tpal:117642253"/>
<feature type="compositionally biased region" description="Polar residues" evidence="2">
    <location>
        <begin position="32"/>
        <end position="42"/>
    </location>
</feature>
<evidence type="ECO:0000313" key="4">
    <source>
        <dbReference type="RefSeq" id="XP_034236122.1"/>
    </source>
</evidence>
<feature type="region of interest" description="Disordered" evidence="2">
    <location>
        <begin position="1"/>
        <end position="54"/>
    </location>
</feature>
<reference evidence="4" key="1">
    <citation type="submission" date="2025-08" db="UniProtKB">
        <authorList>
            <consortium name="RefSeq"/>
        </authorList>
    </citation>
    <scope>IDENTIFICATION</scope>
    <source>
        <tissue evidence="4">Total insect</tissue>
    </source>
</reference>
<dbReference type="Proteomes" id="UP000515158">
    <property type="component" value="Unplaced"/>
</dbReference>
<feature type="compositionally biased region" description="Polar residues" evidence="2">
    <location>
        <begin position="1"/>
        <end position="10"/>
    </location>
</feature>
<accession>A0A6P8YPU3</accession>
<protein>
    <submittedName>
        <fullName evidence="4">Uncharacterized protein LOC117642253 isoform X1</fullName>
    </submittedName>
</protein>
<dbReference type="RefSeq" id="XP_034236122.1">
    <property type="nucleotide sequence ID" value="XM_034380231.1"/>
</dbReference>
<evidence type="ECO:0000256" key="1">
    <source>
        <dbReference type="SAM" id="Coils"/>
    </source>
</evidence>
<evidence type="ECO:0000313" key="3">
    <source>
        <dbReference type="Proteomes" id="UP000515158"/>
    </source>
</evidence>
<dbReference type="SUPFAM" id="SSF52047">
    <property type="entry name" value="RNI-like"/>
    <property type="match status" value="1"/>
</dbReference>
<dbReference type="InParanoid" id="A0A6P8YPU3"/>
<gene>
    <name evidence="4" type="primary">LOC117642253</name>
</gene>
<feature type="coiled-coil region" evidence="1">
    <location>
        <begin position="116"/>
        <end position="157"/>
    </location>
</feature>